<organism evidence="1 2">
    <name type="scientific">Epilithonimonas bovis DSM 19482</name>
    <dbReference type="NCBI Taxonomy" id="1121284"/>
    <lineage>
        <taxon>Bacteria</taxon>
        <taxon>Pseudomonadati</taxon>
        <taxon>Bacteroidota</taxon>
        <taxon>Flavobacteriia</taxon>
        <taxon>Flavobacteriales</taxon>
        <taxon>Weeksellaceae</taxon>
        <taxon>Chryseobacterium group</taxon>
        <taxon>Epilithonimonas</taxon>
    </lineage>
</organism>
<reference evidence="2" key="1">
    <citation type="submission" date="2016-10" db="EMBL/GenBank/DDBJ databases">
        <authorList>
            <person name="Varghese N."/>
            <person name="Submissions S."/>
        </authorList>
    </citation>
    <scope>NUCLEOTIDE SEQUENCE [LARGE SCALE GENOMIC DNA]</scope>
    <source>
        <strain evidence="2">DSM 19482</strain>
    </source>
</reference>
<proteinExistence type="predicted"/>
<evidence type="ECO:0000313" key="1">
    <source>
        <dbReference type="EMBL" id="SIT95965.1"/>
    </source>
</evidence>
<sequence length="44" mass="5002">MMATFPPSVPAIFARAFPSQKMSSTQVGLRFAEFGIYHQFKFCQ</sequence>
<gene>
    <name evidence="1" type="ORF">SAMN05660493_00636</name>
</gene>
<dbReference type="EMBL" id="FTPU01000005">
    <property type="protein sequence ID" value="SIT95965.1"/>
    <property type="molecule type" value="Genomic_DNA"/>
</dbReference>
<evidence type="ECO:0000313" key="2">
    <source>
        <dbReference type="Proteomes" id="UP000187261"/>
    </source>
</evidence>
<dbReference type="AlphaFoldDB" id="A0A1U7PQU4"/>
<protein>
    <submittedName>
        <fullName evidence="1">Uncharacterized protein</fullName>
    </submittedName>
</protein>
<accession>A0A1U7PQU4</accession>
<dbReference type="Proteomes" id="UP000187261">
    <property type="component" value="Unassembled WGS sequence"/>
</dbReference>
<dbReference type="STRING" id="1121284.SAMN05660493_00636"/>
<name>A0A1U7PQU4_9FLAO</name>
<keyword evidence="2" id="KW-1185">Reference proteome</keyword>